<feature type="transmembrane region" description="Helical" evidence="2">
    <location>
        <begin position="20"/>
        <end position="39"/>
    </location>
</feature>
<gene>
    <name evidence="3" type="ORF">IMCC3135_31815</name>
</gene>
<proteinExistence type="predicted"/>
<dbReference type="Proteomes" id="UP000250079">
    <property type="component" value="Chromosome"/>
</dbReference>
<dbReference type="KEGG" id="gai:IMCC3135_31815"/>
<evidence type="ECO:0000256" key="2">
    <source>
        <dbReference type="SAM" id="Phobius"/>
    </source>
</evidence>
<organism evidence="3 4">
    <name type="scientific">Granulosicoccus antarcticus IMCC3135</name>
    <dbReference type="NCBI Taxonomy" id="1192854"/>
    <lineage>
        <taxon>Bacteria</taxon>
        <taxon>Pseudomonadati</taxon>
        <taxon>Pseudomonadota</taxon>
        <taxon>Gammaproteobacteria</taxon>
        <taxon>Chromatiales</taxon>
        <taxon>Granulosicoccaceae</taxon>
        <taxon>Granulosicoccus</taxon>
    </lineage>
</organism>
<dbReference type="Pfam" id="PF10112">
    <property type="entry name" value="Halogen_Hydrol"/>
    <property type="match status" value="1"/>
</dbReference>
<name>A0A2Z2P4N0_9GAMM</name>
<dbReference type="RefSeq" id="WP_088921181.1">
    <property type="nucleotide sequence ID" value="NZ_CP018632.1"/>
</dbReference>
<feature type="coiled-coil region" evidence="1">
    <location>
        <begin position="148"/>
        <end position="198"/>
    </location>
</feature>
<keyword evidence="4" id="KW-1185">Reference proteome</keyword>
<evidence type="ECO:0008006" key="5">
    <source>
        <dbReference type="Google" id="ProtNLM"/>
    </source>
</evidence>
<dbReference type="EMBL" id="CP018632">
    <property type="protein sequence ID" value="ASJ76410.1"/>
    <property type="molecule type" value="Genomic_DNA"/>
</dbReference>
<reference evidence="3 4" key="1">
    <citation type="submission" date="2016-12" db="EMBL/GenBank/DDBJ databases">
        <authorList>
            <person name="Song W.-J."/>
            <person name="Kurnit D.M."/>
        </authorList>
    </citation>
    <scope>NUCLEOTIDE SEQUENCE [LARGE SCALE GENOMIC DNA]</scope>
    <source>
        <strain evidence="3 4">IMCC3135</strain>
    </source>
</reference>
<feature type="transmembrane region" description="Helical" evidence="2">
    <location>
        <begin position="110"/>
        <end position="130"/>
    </location>
</feature>
<keyword evidence="2" id="KW-1133">Transmembrane helix</keyword>
<protein>
    <recommendedName>
        <fullName evidence="5">5-bromo-4-chloroindolyl phosphate hydrolysis protein</fullName>
    </recommendedName>
</protein>
<evidence type="ECO:0000256" key="1">
    <source>
        <dbReference type="SAM" id="Coils"/>
    </source>
</evidence>
<feature type="transmembrane region" description="Helical" evidence="2">
    <location>
        <begin position="84"/>
        <end position="104"/>
    </location>
</feature>
<dbReference type="OrthoDB" id="6195606at2"/>
<evidence type="ECO:0000313" key="4">
    <source>
        <dbReference type="Proteomes" id="UP000250079"/>
    </source>
</evidence>
<keyword evidence="2" id="KW-0472">Membrane</keyword>
<keyword evidence="1" id="KW-0175">Coiled coil</keyword>
<dbReference type="AlphaFoldDB" id="A0A2Z2P4N0"/>
<evidence type="ECO:0000313" key="3">
    <source>
        <dbReference type="EMBL" id="ASJ76410.1"/>
    </source>
</evidence>
<sequence length="282" mass="31597">MASATRIEPGSKPKVLWRGFMLYILAFPLLPASFFALMDGEPLKAVVRSLGFVLAMAAATLIRKGIRLDNEARKRRLRRRASTIQYRLLGAGLVSAGIFIVAWQGLSGQYSLVVSLLWAVAVLLGCYLYYDFDSANKNPEVAAIGITTEELLELLDEAEGRLVSIENSSQKISNIEFKDRLRRIVKEARNILDTIESDPVDARRARKFLKVYLDGAQQVTEGYAKTHIEGEQHALEDNFRRVLTTIETVIAEQQVKLKENNLSDLDVTIEVLQMQIEKEGVA</sequence>
<accession>A0A2Z2P4N0</accession>
<dbReference type="InterPro" id="IPR018770">
    <property type="entry name" value="ChloroindolylP_hydrolase"/>
</dbReference>
<keyword evidence="2" id="KW-0812">Transmembrane</keyword>
<feature type="transmembrane region" description="Helical" evidence="2">
    <location>
        <begin position="45"/>
        <end position="63"/>
    </location>
</feature>